<accession>A0A316YF90</accession>
<feature type="chain" id="PRO_5016244188" evidence="3">
    <location>
        <begin position="20"/>
        <end position="246"/>
    </location>
</feature>
<gene>
    <name evidence="4" type="ORF">FA10DRAFT_176185</name>
</gene>
<evidence type="ECO:0000313" key="5">
    <source>
        <dbReference type="Proteomes" id="UP000245768"/>
    </source>
</evidence>
<dbReference type="AlphaFoldDB" id="A0A316YF90"/>
<sequence>MWFARLLFMFFLVAYSVNAMEEGGSSPSTQRNPIEESLSRGMAKLGVSSNVGVNTRLTNQMAKLHLSPAGEAMPSASRSDQASALRKKKMRKETLESSKPVKFKRTTARRTAHAFRDLQDKQRASQLVNFEPTRSFYELLRAKEVDRIQVMRADLRQVEREKLEASSEMKQLEEEIESAMQSKNPDLKAINSAISQAKDLKEFLLQVEKLESWGEGQLTRLSKKDRRLASMTVPKQEEGRDGPNVS</sequence>
<evidence type="ECO:0000256" key="1">
    <source>
        <dbReference type="SAM" id="Coils"/>
    </source>
</evidence>
<dbReference type="RefSeq" id="XP_025374979.1">
    <property type="nucleotide sequence ID" value="XM_025518272.1"/>
</dbReference>
<feature type="region of interest" description="Disordered" evidence="2">
    <location>
        <begin position="224"/>
        <end position="246"/>
    </location>
</feature>
<evidence type="ECO:0000256" key="3">
    <source>
        <dbReference type="SAM" id="SignalP"/>
    </source>
</evidence>
<feature type="compositionally biased region" description="Basic and acidic residues" evidence="2">
    <location>
        <begin position="235"/>
        <end position="246"/>
    </location>
</feature>
<organism evidence="4 5">
    <name type="scientific">Acaromyces ingoldii</name>
    <dbReference type="NCBI Taxonomy" id="215250"/>
    <lineage>
        <taxon>Eukaryota</taxon>
        <taxon>Fungi</taxon>
        <taxon>Dikarya</taxon>
        <taxon>Basidiomycota</taxon>
        <taxon>Ustilaginomycotina</taxon>
        <taxon>Exobasidiomycetes</taxon>
        <taxon>Exobasidiales</taxon>
        <taxon>Cryptobasidiaceae</taxon>
        <taxon>Acaromyces</taxon>
    </lineage>
</organism>
<keyword evidence="5" id="KW-1185">Reference proteome</keyword>
<dbReference type="InParanoid" id="A0A316YF90"/>
<reference evidence="4 5" key="1">
    <citation type="journal article" date="2018" name="Mol. Biol. Evol.">
        <title>Broad Genomic Sampling Reveals a Smut Pathogenic Ancestry of the Fungal Clade Ustilaginomycotina.</title>
        <authorList>
            <person name="Kijpornyongpan T."/>
            <person name="Mondo S.J."/>
            <person name="Barry K."/>
            <person name="Sandor L."/>
            <person name="Lee J."/>
            <person name="Lipzen A."/>
            <person name="Pangilinan J."/>
            <person name="LaButti K."/>
            <person name="Hainaut M."/>
            <person name="Henrissat B."/>
            <person name="Grigoriev I.V."/>
            <person name="Spatafora J.W."/>
            <person name="Aime M.C."/>
        </authorList>
    </citation>
    <scope>NUCLEOTIDE SEQUENCE [LARGE SCALE GENOMIC DNA]</scope>
    <source>
        <strain evidence="4 5">MCA 4198</strain>
    </source>
</reference>
<feature type="region of interest" description="Disordered" evidence="2">
    <location>
        <begin position="67"/>
        <end position="99"/>
    </location>
</feature>
<keyword evidence="1" id="KW-0175">Coiled coil</keyword>
<keyword evidence="3" id="KW-0732">Signal</keyword>
<dbReference type="EMBL" id="KZ819639">
    <property type="protein sequence ID" value="PWN87781.1"/>
    <property type="molecule type" value="Genomic_DNA"/>
</dbReference>
<feature type="signal peptide" evidence="3">
    <location>
        <begin position="1"/>
        <end position="19"/>
    </location>
</feature>
<evidence type="ECO:0000313" key="4">
    <source>
        <dbReference type="EMBL" id="PWN87781.1"/>
    </source>
</evidence>
<name>A0A316YF90_9BASI</name>
<protein>
    <submittedName>
        <fullName evidence="4">Uncharacterized protein</fullName>
    </submittedName>
</protein>
<dbReference type="Proteomes" id="UP000245768">
    <property type="component" value="Unassembled WGS sequence"/>
</dbReference>
<evidence type="ECO:0000256" key="2">
    <source>
        <dbReference type="SAM" id="MobiDB-lite"/>
    </source>
</evidence>
<proteinExistence type="predicted"/>
<dbReference type="GeneID" id="37040188"/>
<feature type="coiled-coil region" evidence="1">
    <location>
        <begin position="141"/>
        <end position="182"/>
    </location>
</feature>